<evidence type="ECO:0000313" key="2">
    <source>
        <dbReference type="EMBL" id="PTQ53429.1"/>
    </source>
</evidence>
<dbReference type="InterPro" id="IPR020843">
    <property type="entry name" value="ER"/>
</dbReference>
<dbReference type="InterPro" id="IPR013149">
    <property type="entry name" value="ADH-like_C"/>
</dbReference>
<dbReference type="EMBL" id="PEBV01000016">
    <property type="protein sequence ID" value="PTQ53429.1"/>
    <property type="molecule type" value="Genomic_DNA"/>
</dbReference>
<dbReference type="Gene3D" id="3.90.180.10">
    <property type="entry name" value="Medium-chain alcohol dehydrogenases, catalytic domain"/>
    <property type="match status" value="1"/>
</dbReference>
<dbReference type="AlphaFoldDB" id="A0A2T5GB60"/>
<comment type="caution">
    <text evidence="2">The sequence shown here is derived from an EMBL/GenBank/DDBJ whole genome shotgun (WGS) entry which is preliminary data.</text>
</comment>
<dbReference type="SUPFAM" id="SSF50129">
    <property type="entry name" value="GroES-like"/>
    <property type="match status" value="1"/>
</dbReference>
<gene>
    <name evidence="2" type="ORF">HSCHL_2057</name>
</gene>
<proteinExistence type="predicted"/>
<dbReference type="Proteomes" id="UP000244180">
    <property type="component" value="Unassembled WGS sequence"/>
</dbReference>
<dbReference type="InterPro" id="IPR013154">
    <property type="entry name" value="ADH-like_N"/>
</dbReference>
<dbReference type="Pfam" id="PF08240">
    <property type="entry name" value="ADH_N"/>
    <property type="match status" value="1"/>
</dbReference>
<evidence type="ECO:0000259" key="1">
    <source>
        <dbReference type="SMART" id="SM00829"/>
    </source>
</evidence>
<organism evidence="2 3">
    <name type="scientific">Hydrogenibacillus schlegelii</name>
    <name type="common">Bacillus schlegelii</name>
    <dbReference type="NCBI Taxonomy" id="1484"/>
    <lineage>
        <taxon>Bacteria</taxon>
        <taxon>Bacillati</taxon>
        <taxon>Bacillota</taxon>
        <taxon>Bacilli</taxon>
        <taxon>Bacillales</taxon>
        <taxon>Bacillales Family X. Incertae Sedis</taxon>
        <taxon>Hydrogenibacillus</taxon>
    </lineage>
</organism>
<dbReference type="RefSeq" id="WP_273000166.1">
    <property type="nucleotide sequence ID" value="NZ_PEBV01000016.1"/>
</dbReference>
<sequence>MAGTMKAWVFERTGLEGLAWTDVPLPEPGPGEVRVRLRASALNHRDLYFLEGRSKAAPGAILGSDGAGVVEAIGAGVTGVRVGDEVLIVPSLGWPAKSDAPPEGFRILGVPDPGTLAEAIVVPAEGVVPKPPYLSWEEAAALPLSSLTAYRAVVTRAAVRAGETVLIPGIGGAVAQSALLIARALGARVFATSRSPEKAERARALGAERVFDTAGDFAEAARAATGGRGVDVVVETVGGVTFGTSLRALRRGGRLVTFAAGYGGTAEIDIRSFFYGQYTLLGTTMGSTEEFREMVTFFAFHGLRPVVDRVYPAEAAREAFERLLRSEQFGKIVLRWTEGL</sequence>
<dbReference type="Pfam" id="PF00107">
    <property type="entry name" value="ADH_zinc_N"/>
    <property type="match status" value="1"/>
</dbReference>
<name>A0A2T5GB60_HYDSH</name>
<dbReference type="Gene3D" id="3.40.50.720">
    <property type="entry name" value="NAD(P)-binding Rossmann-like Domain"/>
    <property type="match status" value="1"/>
</dbReference>
<dbReference type="GO" id="GO:0016491">
    <property type="term" value="F:oxidoreductase activity"/>
    <property type="evidence" value="ECO:0007669"/>
    <property type="project" value="InterPro"/>
</dbReference>
<evidence type="ECO:0000313" key="3">
    <source>
        <dbReference type="Proteomes" id="UP000244180"/>
    </source>
</evidence>
<reference evidence="2 3" key="1">
    <citation type="submission" date="2017-08" db="EMBL/GenBank/DDBJ databases">
        <title>Burning lignite coal seam in the remote Altai Mountains harbors a hydrogen-driven thermophilic microbial community.</title>
        <authorList>
            <person name="Kadnikov V.V."/>
            <person name="Mardanov A.V."/>
            <person name="Ivasenko D."/>
            <person name="Beletsky A.V."/>
            <person name="Karnachuk O.V."/>
            <person name="Ravin N.V."/>
        </authorList>
    </citation>
    <scope>NUCLEOTIDE SEQUENCE [LARGE SCALE GENOMIC DNA]</scope>
    <source>
        <strain evidence="2">AL33</strain>
    </source>
</reference>
<dbReference type="InterPro" id="IPR052711">
    <property type="entry name" value="Zinc_ADH-like"/>
</dbReference>
<feature type="domain" description="Enoyl reductase (ER)" evidence="1">
    <location>
        <begin position="14"/>
        <end position="334"/>
    </location>
</feature>
<dbReference type="InterPro" id="IPR011032">
    <property type="entry name" value="GroES-like_sf"/>
</dbReference>
<dbReference type="PANTHER" id="PTHR45033:SF3">
    <property type="entry name" value="DEHYDROGENASE, PUTATIVE (AFU_ORTHOLOGUE AFUA_2G13270)-RELATED"/>
    <property type="match status" value="1"/>
</dbReference>
<dbReference type="InterPro" id="IPR036291">
    <property type="entry name" value="NAD(P)-bd_dom_sf"/>
</dbReference>
<dbReference type="PANTHER" id="PTHR45033">
    <property type="match status" value="1"/>
</dbReference>
<dbReference type="SUPFAM" id="SSF51735">
    <property type="entry name" value="NAD(P)-binding Rossmann-fold domains"/>
    <property type="match status" value="1"/>
</dbReference>
<accession>A0A2T5GB60</accession>
<protein>
    <submittedName>
        <fullName evidence="2">Alcohol dehydrogenase</fullName>
    </submittedName>
</protein>
<dbReference type="SMART" id="SM00829">
    <property type="entry name" value="PKS_ER"/>
    <property type="match status" value="1"/>
</dbReference>